<gene>
    <name evidence="1" type="ORF">SH601_14615</name>
</gene>
<comment type="caution">
    <text evidence="1">The sequence shown here is derived from an EMBL/GenBank/DDBJ whole genome shotgun (WGS) entry which is preliminary data.</text>
</comment>
<reference evidence="1" key="1">
    <citation type="submission" date="2023-11" db="EMBL/GenBank/DDBJ databases">
        <title>Gracilibacillus pellucida a moderately halophilic bacterium isolated from saline soil in Xinjiang province.</title>
        <authorList>
            <person name="Zhang Z."/>
            <person name="Tan F."/>
            <person name="Wang Y."/>
            <person name="Xia M."/>
        </authorList>
    </citation>
    <scope>NUCLEOTIDE SEQUENCE</scope>
    <source>
        <strain evidence="1">S3-1-1</strain>
    </source>
</reference>
<sequence length="240" mass="28536">MKIHNPHDKYFKAIFSNVEVVKDFLTHFVPPSISMVMDLETLEPQKDSFINDSLRENFSDMLFQVKIQNKNAYLSLLFEHKSTINKMIPVQLLEYMLSIWRYKQEKAKAASLPIIFPIVIYHGQQDWTASSLGEVLEGYHLMPAQIQKYVPNYEYFLFDVSKYNEEEIKWNVQLHILFLLFRDIYQKDITEFLHTVYSAIHYLKKLDDQETAIQYLETSLRYIINANHQLTKAAYHDIIK</sequence>
<organism evidence="1 2">
    <name type="scientific">Gracilibacillus pellucidus</name>
    <dbReference type="NCBI Taxonomy" id="3095368"/>
    <lineage>
        <taxon>Bacteria</taxon>
        <taxon>Bacillati</taxon>
        <taxon>Bacillota</taxon>
        <taxon>Bacilli</taxon>
        <taxon>Bacillales</taxon>
        <taxon>Bacillaceae</taxon>
        <taxon>Gracilibacillus</taxon>
    </lineage>
</organism>
<dbReference type="Proteomes" id="UP001277972">
    <property type="component" value="Unassembled WGS sequence"/>
</dbReference>
<proteinExistence type="predicted"/>
<evidence type="ECO:0000313" key="2">
    <source>
        <dbReference type="Proteomes" id="UP001277972"/>
    </source>
</evidence>
<evidence type="ECO:0000313" key="1">
    <source>
        <dbReference type="EMBL" id="MDX8047218.1"/>
    </source>
</evidence>
<accession>A0ACC6M8A6</accession>
<keyword evidence="2" id="KW-1185">Reference proteome</keyword>
<protein>
    <submittedName>
        <fullName evidence="1">Rpn family recombination-promoting nuclease/putative transposase</fullName>
    </submittedName>
</protein>
<dbReference type="EMBL" id="JAWZSR010000009">
    <property type="protein sequence ID" value="MDX8047218.1"/>
    <property type="molecule type" value="Genomic_DNA"/>
</dbReference>
<name>A0ACC6M8A6_9BACI</name>